<dbReference type="InterPro" id="IPR016516">
    <property type="entry name" value="UCP07580"/>
</dbReference>
<keyword evidence="2" id="KW-1185">Reference proteome</keyword>
<gene>
    <name evidence="1" type="ORF">ABC974_08690</name>
</gene>
<keyword evidence="1" id="KW-0378">Hydrolase</keyword>
<dbReference type="RefSeq" id="WP_343889523.1">
    <property type="nucleotide sequence ID" value="NZ_BAAAEH010000022.1"/>
</dbReference>
<dbReference type="PIRSF" id="PIRSF007580">
    <property type="entry name" value="UCP07580"/>
    <property type="match status" value="1"/>
</dbReference>
<proteinExistence type="predicted"/>
<dbReference type="Proteomes" id="UP001419910">
    <property type="component" value="Unassembled WGS sequence"/>
</dbReference>
<dbReference type="EC" id="3.-.-.-" evidence="1"/>
<reference evidence="1 2" key="1">
    <citation type="submission" date="2024-05" db="EMBL/GenBank/DDBJ databases">
        <authorList>
            <person name="Liu Q."/>
            <person name="Xin Y.-H."/>
        </authorList>
    </citation>
    <scope>NUCLEOTIDE SEQUENCE [LARGE SCALE GENOMIC DNA]</scope>
    <source>
        <strain evidence="1 2">CGMCC 1.10181</strain>
    </source>
</reference>
<accession>A0ABU9Y1L9</accession>
<comment type="caution">
    <text evidence="1">The sequence shown here is derived from an EMBL/GenBank/DDBJ whole genome shotgun (WGS) entry which is preliminary data.</text>
</comment>
<dbReference type="PANTHER" id="PTHR39456:SF1">
    <property type="entry name" value="METAL-DEPENDENT HYDROLASE"/>
    <property type="match status" value="1"/>
</dbReference>
<evidence type="ECO:0000313" key="1">
    <source>
        <dbReference type="EMBL" id="MEN2789700.1"/>
    </source>
</evidence>
<protein>
    <submittedName>
        <fullName evidence="1">Metal-dependent hydrolase</fullName>
        <ecNumber evidence="1">3.-.-.-</ecNumber>
    </submittedName>
</protein>
<sequence length="284" mass="32031">MSPSPLSQTSHSIPLRDLRFNREPAGHPRWWLGGDPVATAFFNALSCTFPAGEKFFMDSVRAYRRSLDPALQAQIGAFIAQESVHSREHAHFNKLAADSGYDVAKLERRTKRVLDFARTRGKEHQLAATCALEHFTAILAHALLATGGSDLAGAPEEAARLWGWHAVEEIEHKAVAYDTFFAATAHWSPARRYFLRVRAMLIATLILVTTMRGNMRDLYREDGLKGPGIWLRTMRFLWRRPGILRRVFPAYLTYFRPGFHPWQHDDRGLLAAALKRLDLAGAAA</sequence>
<dbReference type="Pfam" id="PF10118">
    <property type="entry name" value="Metal_hydrol"/>
    <property type="match status" value="1"/>
</dbReference>
<organism evidence="1 2">
    <name type="scientific">Sphingomonas oligophenolica</name>
    <dbReference type="NCBI Taxonomy" id="301154"/>
    <lineage>
        <taxon>Bacteria</taxon>
        <taxon>Pseudomonadati</taxon>
        <taxon>Pseudomonadota</taxon>
        <taxon>Alphaproteobacteria</taxon>
        <taxon>Sphingomonadales</taxon>
        <taxon>Sphingomonadaceae</taxon>
        <taxon>Sphingomonas</taxon>
    </lineage>
</organism>
<dbReference type="PANTHER" id="PTHR39456">
    <property type="entry name" value="METAL-DEPENDENT HYDROLASE"/>
    <property type="match status" value="1"/>
</dbReference>
<evidence type="ECO:0000313" key="2">
    <source>
        <dbReference type="Proteomes" id="UP001419910"/>
    </source>
</evidence>
<dbReference type="GO" id="GO:0016787">
    <property type="term" value="F:hydrolase activity"/>
    <property type="evidence" value="ECO:0007669"/>
    <property type="project" value="UniProtKB-KW"/>
</dbReference>
<name>A0ABU9Y1L9_9SPHN</name>
<dbReference type="EMBL" id="JBDIME010000005">
    <property type="protein sequence ID" value="MEN2789700.1"/>
    <property type="molecule type" value="Genomic_DNA"/>
</dbReference>